<dbReference type="Proteomes" id="UP000186922">
    <property type="component" value="Unassembled WGS sequence"/>
</dbReference>
<comment type="caution">
    <text evidence="2">The sequence shown here is derived from an EMBL/GenBank/DDBJ whole genome shotgun (WGS) entry which is preliminary data.</text>
</comment>
<protein>
    <recommendedName>
        <fullName evidence="1">Reverse transcriptase domain-containing protein</fullName>
    </recommendedName>
</protein>
<dbReference type="OrthoDB" id="426210at2759"/>
<dbReference type="AlphaFoldDB" id="A0A1D1V8W7"/>
<organism evidence="2 3">
    <name type="scientific">Ramazzottius varieornatus</name>
    <name type="common">Water bear</name>
    <name type="synonym">Tardigrade</name>
    <dbReference type="NCBI Taxonomy" id="947166"/>
    <lineage>
        <taxon>Eukaryota</taxon>
        <taxon>Metazoa</taxon>
        <taxon>Ecdysozoa</taxon>
        <taxon>Tardigrada</taxon>
        <taxon>Eutardigrada</taxon>
        <taxon>Parachela</taxon>
        <taxon>Hypsibioidea</taxon>
        <taxon>Ramazzottiidae</taxon>
        <taxon>Ramazzottius</taxon>
    </lineage>
</organism>
<sequence length="79" mass="8931">MSHKWKQVLLERKEADIVFLDCKKAFDRLPHDVIITGLSKAGIKGQLQVLIDDDLRGRSQRVVVDGRFSEESQVKSGVP</sequence>
<reference evidence="2 3" key="1">
    <citation type="journal article" date="2016" name="Nat. Commun.">
        <title>Extremotolerant tardigrade genome and improved radiotolerance of human cultured cells by tardigrade-unique protein.</title>
        <authorList>
            <person name="Hashimoto T."/>
            <person name="Horikawa D.D."/>
            <person name="Saito Y."/>
            <person name="Kuwahara H."/>
            <person name="Kozuka-Hata H."/>
            <person name="Shin-I T."/>
            <person name="Minakuchi Y."/>
            <person name="Ohishi K."/>
            <person name="Motoyama A."/>
            <person name="Aizu T."/>
            <person name="Enomoto A."/>
            <person name="Kondo K."/>
            <person name="Tanaka S."/>
            <person name="Hara Y."/>
            <person name="Koshikawa S."/>
            <person name="Sagara H."/>
            <person name="Miura T."/>
            <person name="Yokobori S."/>
            <person name="Miyagawa K."/>
            <person name="Suzuki Y."/>
            <person name="Kubo T."/>
            <person name="Oyama M."/>
            <person name="Kohara Y."/>
            <person name="Fujiyama A."/>
            <person name="Arakawa K."/>
            <person name="Katayama T."/>
            <person name="Toyoda A."/>
            <person name="Kunieda T."/>
        </authorList>
    </citation>
    <scope>NUCLEOTIDE SEQUENCE [LARGE SCALE GENOMIC DNA]</scope>
    <source>
        <strain evidence="2 3">YOKOZUNA-1</strain>
    </source>
</reference>
<gene>
    <name evidence="2" type="primary">RvY_08558-1</name>
    <name evidence="2" type="synonym">RvY_08558.1</name>
    <name evidence="2" type="ORF">RvY_08558</name>
</gene>
<accession>A0A1D1V8W7</accession>
<keyword evidence="3" id="KW-1185">Reference proteome</keyword>
<name>A0A1D1V8W7_RAMVA</name>
<feature type="domain" description="Reverse transcriptase" evidence="1">
    <location>
        <begin position="1"/>
        <end position="79"/>
    </location>
</feature>
<evidence type="ECO:0000313" key="2">
    <source>
        <dbReference type="EMBL" id="GAU97225.1"/>
    </source>
</evidence>
<evidence type="ECO:0000313" key="3">
    <source>
        <dbReference type="Proteomes" id="UP000186922"/>
    </source>
</evidence>
<dbReference type="PROSITE" id="PS50878">
    <property type="entry name" value="RT_POL"/>
    <property type="match status" value="1"/>
</dbReference>
<evidence type="ECO:0000259" key="1">
    <source>
        <dbReference type="PROSITE" id="PS50878"/>
    </source>
</evidence>
<proteinExistence type="predicted"/>
<dbReference type="InterPro" id="IPR000477">
    <property type="entry name" value="RT_dom"/>
</dbReference>
<dbReference type="EMBL" id="BDGG01000004">
    <property type="protein sequence ID" value="GAU97225.1"/>
    <property type="molecule type" value="Genomic_DNA"/>
</dbReference>